<dbReference type="Pfam" id="PF13676">
    <property type="entry name" value="TIR_2"/>
    <property type="match status" value="1"/>
</dbReference>
<sequence>MICAGMSKSPKSSPKTSPFLQIRNQGIRRKHCASIDEREEETEEATTVFKGDVILGVRLASESFAYDRSADVVLGTVVLESEDVPATWLRKQLREQLPSLPSRFGFLTKEGWPITPQQEQSIRIFALPDESRTVRIRHLYDKPRIGIRKANESFVGFVFAEHNSKLSQLRSCIDEQIASHRHRHVPSTQVYQFVDQNTWPISTEQESQLTVLDVLNGASVCIREYGSENFPNNVRETSPEERRGLQPEPNNKTSLSRGLTFRSGKDAARSSAGGEPCQSCDDDGKEILISYVRAEAAHHAVCLKEELSALGFSVYLDVDEIKTGVDWQDALNYAVSNCEVLVPLVTPHYGETQWTNREVKLADVLGKSVIPVSFVKKWPPRCLAIQFATTQFIPWKTQEEIDLAIKRGIEDAIDIKMWDKRYVRSVARELGELVRNDGQRNQTRLRDSSKRVSMLRSYPAFLPDMVDGPLEVMEPREGKPLIVVGLHPDQNMFGITLKFLLEGQGYEVWLSTPVDEVDDSQLPPSKMTRSVSADYRGLIHPLLKFTPSCTNVQRDFQSRADQAGIVLFVLSAAFAESKVSKGQVFYCEHRKYVIPIKYEEFDMPGWMNMLIGRKRYEDARQENFKELLSCRIKRALDPSARVSETYEINEAKLAFNSRFLKQTIDVEVGIENCVYIFGSVSPRSQRSKEFCRILGQNLAGIEVIGVATGGEFGVSELVAESFIETRKKMKKLADVWHVLPEREPQNCSQKARQNPDLTFQVVPYGNTVFSGENFEERESIVARVFEIAILIEGELDVAHGCVEFLWNDHLIIPIRCTGGAAAGSFGVPTKIFEIPAGVKEADWQLLSDNSASTAAVARATVNVIKDLQLTLHDYERIQMAPSQPRLRNRSVRQRISKARLQSMNTLLLDE</sequence>
<dbReference type="PROSITE" id="PS50104">
    <property type="entry name" value="TIR"/>
    <property type="match status" value="1"/>
</dbReference>
<proteinExistence type="predicted"/>
<name>A0ABM1DS57_PRICU</name>
<evidence type="ECO:0000313" key="4">
    <source>
        <dbReference type="RefSeq" id="XP_014662778.1"/>
    </source>
</evidence>
<dbReference type="GeneID" id="106805611"/>
<dbReference type="RefSeq" id="XP_014662778.1">
    <property type="nucleotide sequence ID" value="XM_014807292.1"/>
</dbReference>
<gene>
    <name evidence="4" type="primary">LOC106805611</name>
</gene>
<keyword evidence="3" id="KW-1185">Reference proteome</keyword>
<protein>
    <submittedName>
        <fullName evidence="4">Uncharacterized protein LOC106805611 isoform X1</fullName>
    </submittedName>
</protein>
<accession>A0ABM1DS57</accession>
<dbReference type="InterPro" id="IPR000157">
    <property type="entry name" value="TIR_dom"/>
</dbReference>
<evidence type="ECO:0000256" key="1">
    <source>
        <dbReference type="SAM" id="MobiDB-lite"/>
    </source>
</evidence>
<dbReference type="Proteomes" id="UP000695022">
    <property type="component" value="Unplaced"/>
</dbReference>
<feature type="region of interest" description="Disordered" evidence="1">
    <location>
        <begin position="231"/>
        <end position="260"/>
    </location>
</feature>
<dbReference type="Gene3D" id="3.40.50.450">
    <property type="match status" value="1"/>
</dbReference>
<feature type="compositionally biased region" description="Polar residues" evidence="1">
    <location>
        <begin position="248"/>
        <end position="257"/>
    </location>
</feature>
<feature type="domain" description="TIR" evidence="2">
    <location>
        <begin position="283"/>
        <end position="413"/>
    </location>
</feature>
<dbReference type="PANTHER" id="PTHR47508">
    <property type="entry name" value="SAM DOMAIN-CONTAINING PROTEIN-RELATED"/>
    <property type="match status" value="1"/>
</dbReference>
<dbReference type="Gene3D" id="3.40.50.10140">
    <property type="entry name" value="Toll/interleukin-1 receptor homology (TIR) domain"/>
    <property type="match status" value="1"/>
</dbReference>
<evidence type="ECO:0000313" key="3">
    <source>
        <dbReference type="Proteomes" id="UP000695022"/>
    </source>
</evidence>
<dbReference type="InterPro" id="IPR035897">
    <property type="entry name" value="Toll_tir_struct_dom_sf"/>
</dbReference>
<organism evidence="3 4">
    <name type="scientific">Priapulus caudatus</name>
    <name type="common">Priapulid worm</name>
    <dbReference type="NCBI Taxonomy" id="37621"/>
    <lineage>
        <taxon>Eukaryota</taxon>
        <taxon>Metazoa</taxon>
        <taxon>Ecdysozoa</taxon>
        <taxon>Scalidophora</taxon>
        <taxon>Priapulida</taxon>
        <taxon>Priapulimorpha</taxon>
        <taxon>Priapulimorphida</taxon>
        <taxon>Priapulidae</taxon>
        <taxon>Priapulus</taxon>
    </lineage>
</organism>
<dbReference type="SUPFAM" id="SSF52200">
    <property type="entry name" value="Toll/Interleukin receptor TIR domain"/>
    <property type="match status" value="1"/>
</dbReference>
<dbReference type="PANTHER" id="PTHR47508:SF3">
    <property type="entry name" value="TIR DOMAIN-CONTAINING PROTEIN"/>
    <property type="match status" value="1"/>
</dbReference>
<evidence type="ECO:0000259" key="2">
    <source>
        <dbReference type="PROSITE" id="PS50104"/>
    </source>
</evidence>
<reference evidence="4" key="1">
    <citation type="submission" date="2025-08" db="UniProtKB">
        <authorList>
            <consortium name="RefSeq"/>
        </authorList>
    </citation>
    <scope>IDENTIFICATION</scope>
</reference>